<name>A0A852VCH6_9BACT</name>
<dbReference type="Pfam" id="PF13173">
    <property type="entry name" value="AAA_14"/>
    <property type="match status" value="1"/>
</dbReference>
<reference evidence="3 4" key="1">
    <citation type="submission" date="2020-07" db="EMBL/GenBank/DDBJ databases">
        <title>Genomic Encyclopedia of Type Strains, Phase IV (KMG-V): Genome sequencing to study the core and pangenomes of soil and plant-associated prokaryotes.</title>
        <authorList>
            <person name="Whitman W."/>
        </authorList>
    </citation>
    <scope>NUCLEOTIDE SEQUENCE [LARGE SCALE GENOMIC DNA]</scope>
    <source>
        <strain evidence="3 4">M8UP22</strain>
    </source>
</reference>
<dbReference type="InterPro" id="IPR025420">
    <property type="entry name" value="DUF4143"/>
</dbReference>
<dbReference type="Proteomes" id="UP000564385">
    <property type="component" value="Unassembled WGS sequence"/>
</dbReference>
<dbReference type="Pfam" id="PF13635">
    <property type="entry name" value="DUF4143"/>
    <property type="match status" value="1"/>
</dbReference>
<evidence type="ECO:0000313" key="4">
    <source>
        <dbReference type="Proteomes" id="UP000564385"/>
    </source>
</evidence>
<dbReference type="PANTHER" id="PTHR43566">
    <property type="entry name" value="CONSERVED PROTEIN"/>
    <property type="match status" value="1"/>
</dbReference>
<organism evidence="3 4">
    <name type="scientific">Tunturiibacter lichenicola</name>
    <dbReference type="NCBI Taxonomy" id="2051959"/>
    <lineage>
        <taxon>Bacteria</taxon>
        <taxon>Pseudomonadati</taxon>
        <taxon>Acidobacteriota</taxon>
        <taxon>Terriglobia</taxon>
        <taxon>Terriglobales</taxon>
        <taxon>Acidobacteriaceae</taxon>
        <taxon>Tunturiibacter</taxon>
    </lineage>
</organism>
<evidence type="ECO:0008006" key="5">
    <source>
        <dbReference type="Google" id="ProtNLM"/>
    </source>
</evidence>
<dbReference type="Gene3D" id="3.40.50.300">
    <property type="entry name" value="P-loop containing nucleotide triphosphate hydrolases"/>
    <property type="match status" value="1"/>
</dbReference>
<sequence length="413" mass="46350">MADTNFQLFQRFSAKRVATALKDTPVVMLIGPRQCGKTTLVRQFADKEREYVTLDDDTVLEASRNDPAGFVRGFDLVTIDEVQRAPELLRAIKRSVDSDRRPGRFLLTGSANILTLPQVSESLAGRMEIVNLMPISRAEILGKEPTFLKTAFNSKLVKPGPDIVGDQLVHAVLVGGYPEMLRREDSRRRQAWARDYVKAIVQRDVRDIAEVEKLDQLPRLLQTLAHQSGQLTNFTQIGGQIGMDDKTTRKYIGILEQLFLVHRVSPWFRNELKRLIKTPKLHFVDSGLLAALLALTAEQIAKDRSTFGAVLETFVFSEVMKQITWSDEGYTLHHYRDKDQDEVDIIVEDEHGALVGIEVKASATVHASDFKGMRKLLDTCGDGLKLGLVLYDGTKVVPFGDRLFAAPMSCLWA</sequence>
<dbReference type="AlphaFoldDB" id="A0A852VCH6"/>
<evidence type="ECO:0000259" key="1">
    <source>
        <dbReference type="Pfam" id="PF13173"/>
    </source>
</evidence>
<accession>A0A852VCH6</accession>
<protein>
    <recommendedName>
        <fullName evidence="5">ATP-binding protein</fullName>
    </recommendedName>
</protein>
<feature type="domain" description="DUF4143" evidence="2">
    <location>
        <begin position="202"/>
        <end position="362"/>
    </location>
</feature>
<dbReference type="SUPFAM" id="SSF52540">
    <property type="entry name" value="P-loop containing nucleoside triphosphate hydrolases"/>
    <property type="match status" value="1"/>
</dbReference>
<proteinExistence type="predicted"/>
<feature type="domain" description="AAA" evidence="1">
    <location>
        <begin position="24"/>
        <end position="141"/>
    </location>
</feature>
<evidence type="ECO:0000259" key="2">
    <source>
        <dbReference type="Pfam" id="PF13635"/>
    </source>
</evidence>
<evidence type="ECO:0000313" key="3">
    <source>
        <dbReference type="EMBL" id="NYF87985.1"/>
    </source>
</evidence>
<gene>
    <name evidence="3" type="ORF">HDF08_000052</name>
</gene>
<dbReference type="EMBL" id="JACCCU010000001">
    <property type="protein sequence ID" value="NYF87985.1"/>
    <property type="molecule type" value="Genomic_DNA"/>
</dbReference>
<dbReference type="PANTHER" id="PTHR43566:SF2">
    <property type="entry name" value="DUF4143 DOMAIN-CONTAINING PROTEIN"/>
    <property type="match status" value="1"/>
</dbReference>
<dbReference type="InterPro" id="IPR027417">
    <property type="entry name" value="P-loop_NTPase"/>
</dbReference>
<dbReference type="InterPro" id="IPR041682">
    <property type="entry name" value="AAA_14"/>
</dbReference>
<comment type="caution">
    <text evidence="3">The sequence shown here is derived from an EMBL/GenBank/DDBJ whole genome shotgun (WGS) entry which is preliminary data.</text>
</comment>